<dbReference type="PANTHER" id="PTHR45966:SF1">
    <property type="entry name" value="GDSL ESTERASE_LIPASE 1-RELATED"/>
    <property type="match status" value="1"/>
</dbReference>
<comment type="similarity">
    <text evidence="1">Belongs to the 'GDSL' lipolytic enzyme family.</text>
</comment>
<dbReference type="InterPro" id="IPR044552">
    <property type="entry name" value="GLIP1-5/GLL25"/>
</dbReference>
<dbReference type="InterPro" id="IPR001087">
    <property type="entry name" value="GDSL"/>
</dbReference>
<evidence type="ECO:0000313" key="5">
    <source>
        <dbReference type="Proteomes" id="UP001372338"/>
    </source>
</evidence>
<keyword evidence="2 3" id="KW-0732">Signal</keyword>
<dbReference type="AlphaFoldDB" id="A0AAN9HYH8"/>
<evidence type="ECO:0000256" key="2">
    <source>
        <dbReference type="ARBA" id="ARBA00022729"/>
    </source>
</evidence>
<accession>A0AAN9HYH8</accession>
<protein>
    <submittedName>
        <fullName evidence="4">Uncharacterized protein</fullName>
    </submittedName>
</protein>
<evidence type="ECO:0000313" key="4">
    <source>
        <dbReference type="EMBL" id="KAK7258444.1"/>
    </source>
</evidence>
<dbReference type="InterPro" id="IPR035669">
    <property type="entry name" value="SGNH_plant_lipase-like"/>
</dbReference>
<comment type="caution">
    <text evidence="4">The sequence shown here is derived from an EMBL/GenBank/DDBJ whole genome shotgun (WGS) entry which is preliminary data.</text>
</comment>
<name>A0AAN9HYH8_CROPI</name>
<sequence length="369" mass="41002">MASLQFHLYFLVLFLISNSILVPTCCLGDTTCQLPRKHSALFVFGDSLFDVGNNNYINSTADNQANYSPYGETFFKYPSGRFSDGRVLPDFIAEYAELPLIQPYLFPGYQRYTNGVNFASAGAGALVETNQGQVIDLKTQLSYFKNVSNVLRQELGDAETKTLLAKAVYLINIGSNDYFVPLTENSSSTHEKYVDMVVGNLTNVIKGIHKIGGRKIGVLNQPPFGCIPAIKTLLNGTEGSCLEEASSLSKLHNSVLYEELQKLEKQLKGFKYSYFDYFDSSFQVINYPSKYGFKVGDVACCGSGPNRGYYSCGGKRAVKDYELCENISEHVFFDSVHPTERAAHIISQLIWSGNQSIAGPYNLKTLFEE</sequence>
<dbReference type="Gene3D" id="3.40.50.1110">
    <property type="entry name" value="SGNH hydrolase"/>
    <property type="match status" value="1"/>
</dbReference>
<dbReference type="InterPro" id="IPR036514">
    <property type="entry name" value="SGNH_hydro_sf"/>
</dbReference>
<dbReference type="PANTHER" id="PTHR45966">
    <property type="entry name" value="GDSL-LIKE LIPASE/ACYLHYDROLASE"/>
    <property type="match status" value="1"/>
</dbReference>
<reference evidence="4 5" key="1">
    <citation type="submission" date="2024-01" db="EMBL/GenBank/DDBJ databases">
        <title>The genomes of 5 underutilized Papilionoideae crops provide insights into root nodulation and disease resistanc.</title>
        <authorList>
            <person name="Yuan L."/>
        </authorList>
    </citation>
    <scope>NUCLEOTIDE SEQUENCE [LARGE SCALE GENOMIC DNA]</scope>
    <source>
        <strain evidence="4">ZHUSHIDOU_FW_LH</strain>
        <tissue evidence="4">Leaf</tissue>
    </source>
</reference>
<evidence type="ECO:0000256" key="3">
    <source>
        <dbReference type="SAM" id="SignalP"/>
    </source>
</evidence>
<dbReference type="EMBL" id="JAYWIO010000005">
    <property type="protein sequence ID" value="KAK7258444.1"/>
    <property type="molecule type" value="Genomic_DNA"/>
</dbReference>
<organism evidence="4 5">
    <name type="scientific">Crotalaria pallida</name>
    <name type="common">Smooth rattlebox</name>
    <name type="synonym">Crotalaria striata</name>
    <dbReference type="NCBI Taxonomy" id="3830"/>
    <lineage>
        <taxon>Eukaryota</taxon>
        <taxon>Viridiplantae</taxon>
        <taxon>Streptophyta</taxon>
        <taxon>Embryophyta</taxon>
        <taxon>Tracheophyta</taxon>
        <taxon>Spermatophyta</taxon>
        <taxon>Magnoliopsida</taxon>
        <taxon>eudicotyledons</taxon>
        <taxon>Gunneridae</taxon>
        <taxon>Pentapetalae</taxon>
        <taxon>rosids</taxon>
        <taxon>fabids</taxon>
        <taxon>Fabales</taxon>
        <taxon>Fabaceae</taxon>
        <taxon>Papilionoideae</taxon>
        <taxon>50 kb inversion clade</taxon>
        <taxon>genistoids sensu lato</taxon>
        <taxon>core genistoids</taxon>
        <taxon>Crotalarieae</taxon>
        <taxon>Crotalaria</taxon>
    </lineage>
</organism>
<proteinExistence type="inferred from homology"/>
<dbReference type="Pfam" id="PF00657">
    <property type="entry name" value="Lipase_GDSL"/>
    <property type="match status" value="1"/>
</dbReference>
<dbReference type="GO" id="GO:0016298">
    <property type="term" value="F:lipase activity"/>
    <property type="evidence" value="ECO:0007669"/>
    <property type="project" value="TreeGrafter"/>
</dbReference>
<dbReference type="SUPFAM" id="SSF52266">
    <property type="entry name" value="SGNH hydrolase"/>
    <property type="match status" value="1"/>
</dbReference>
<keyword evidence="5" id="KW-1185">Reference proteome</keyword>
<feature type="signal peptide" evidence="3">
    <location>
        <begin position="1"/>
        <end position="26"/>
    </location>
</feature>
<dbReference type="Proteomes" id="UP001372338">
    <property type="component" value="Unassembled WGS sequence"/>
</dbReference>
<gene>
    <name evidence="4" type="ORF">RIF29_24021</name>
</gene>
<feature type="chain" id="PRO_5042831172" evidence="3">
    <location>
        <begin position="27"/>
        <end position="369"/>
    </location>
</feature>
<dbReference type="CDD" id="cd01837">
    <property type="entry name" value="SGNH_plant_lipase_like"/>
    <property type="match status" value="1"/>
</dbReference>
<evidence type="ECO:0000256" key="1">
    <source>
        <dbReference type="ARBA" id="ARBA00008668"/>
    </source>
</evidence>